<dbReference type="Pfam" id="PF00025">
    <property type="entry name" value="Arf"/>
    <property type="match status" value="1"/>
</dbReference>
<proteinExistence type="predicted"/>
<protein>
    <recommendedName>
        <fullName evidence="6">ADP-ribosylation factor</fullName>
    </recommendedName>
</protein>
<evidence type="ECO:0000256" key="2">
    <source>
        <dbReference type="ARBA" id="ARBA00023134"/>
    </source>
</evidence>
<dbReference type="SUPFAM" id="SSF52540">
    <property type="entry name" value="P-loop containing nucleoside triphosphate hydrolases"/>
    <property type="match status" value="1"/>
</dbReference>
<accession>A0A8H6G8T1</accession>
<gene>
    <name evidence="4" type="ORF">HZS61_007104</name>
</gene>
<dbReference type="Proteomes" id="UP000593570">
    <property type="component" value="Unassembled WGS sequence"/>
</dbReference>
<name>A0A8H6G8T1_FUSOX</name>
<evidence type="ECO:0000256" key="1">
    <source>
        <dbReference type="ARBA" id="ARBA00022741"/>
    </source>
</evidence>
<dbReference type="InterPro" id="IPR027417">
    <property type="entry name" value="P-loop_NTPase"/>
</dbReference>
<evidence type="ECO:0000313" key="4">
    <source>
        <dbReference type="EMBL" id="KAF6513779.1"/>
    </source>
</evidence>
<dbReference type="SMART" id="SM00178">
    <property type="entry name" value="SAR"/>
    <property type="match status" value="1"/>
</dbReference>
<comment type="caution">
    <text evidence="4">The sequence shown here is derived from an EMBL/GenBank/DDBJ whole genome shotgun (WGS) entry which is preliminary data.</text>
</comment>
<dbReference type="InterPro" id="IPR006689">
    <property type="entry name" value="Small_GTPase_ARF/SAR"/>
</dbReference>
<dbReference type="PROSITE" id="PS51417">
    <property type="entry name" value="ARF"/>
    <property type="match status" value="1"/>
</dbReference>
<dbReference type="AlphaFoldDB" id="A0A8H6G8T1"/>
<feature type="binding site" evidence="3">
    <location>
        <begin position="182"/>
        <end position="185"/>
    </location>
    <ligand>
        <name>GTP</name>
        <dbReference type="ChEBI" id="CHEBI:37565"/>
    </ligand>
</feature>
<evidence type="ECO:0008006" key="6">
    <source>
        <dbReference type="Google" id="ProtNLM"/>
    </source>
</evidence>
<feature type="binding site" evidence="3">
    <location>
        <position position="126"/>
    </location>
    <ligand>
        <name>GTP</name>
        <dbReference type="ChEBI" id="CHEBI:37565"/>
    </ligand>
</feature>
<keyword evidence="2 3" id="KW-0342">GTP-binding</keyword>
<dbReference type="GO" id="GO:0003924">
    <property type="term" value="F:GTPase activity"/>
    <property type="evidence" value="ECO:0007669"/>
    <property type="project" value="InterPro"/>
</dbReference>
<evidence type="ECO:0000313" key="5">
    <source>
        <dbReference type="Proteomes" id="UP000593570"/>
    </source>
</evidence>
<dbReference type="EMBL" id="JACDXP010000017">
    <property type="protein sequence ID" value="KAF6513779.1"/>
    <property type="molecule type" value="Genomic_DNA"/>
</dbReference>
<dbReference type="GO" id="GO:0005525">
    <property type="term" value="F:GTP binding"/>
    <property type="evidence" value="ECO:0007669"/>
    <property type="project" value="UniProtKB-KW"/>
</dbReference>
<reference evidence="4 5" key="1">
    <citation type="journal article" date="2020" name="bioRxiv">
        <title>A chromosome-scale genome assembly for the Fusarium oxysporum strain Fo5176 to establish a model Arabidopsis-fungal pathosystem.</title>
        <authorList>
            <person name="Fokkens L."/>
            <person name="Guo L."/>
            <person name="Dora S."/>
            <person name="Wang B."/>
            <person name="Ye K."/>
            <person name="Sanchez-Rodriguez C."/>
            <person name="Croll D."/>
        </authorList>
    </citation>
    <scope>NUCLEOTIDE SEQUENCE [LARGE SCALE GENOMIC DNA]</scope>
    <source>
        <strain evidence="4 5">Fo5176</strain>
    </source>
</reference>
<dbReference type="SMART" id="SM00177">
    <property type="entry name" value="ARF"/>
    <property type="match status" value="1"/>
</dbReference>
<organism evidence="4 5">
    <name type="scientific">Fusarium oxysporum f. sp. conglutinans</name>
    <dbReference type="NCBI Taxonomy" id="100902"/>
    <lineage>
        <taxon>Eukaryota</taxon>
        <taxon>Fungi</taxon>
        <taxon>Dikarya</taxon>
        <taxon>Ascomycota</taxon>
        <taxon>Pezizomycotina</taxon>
        <taxon>Sordariomycetes</taxon>
        <taxon>Hypocreomycetidae</taxon>
        <taxon>Hypocreales</taxon>
        <taxon>Nectriaceae</taxon>
        <taxon>Fusarium</taxon>
        <taxon>Fusarium oxysporum species complex</taxon>
    </lineage>
</organism>
<keyword evidence="1 3" id="KW-0547">Nucleotide-binding</keyword>
<dbReference type="InterPro" id="IPR024156">
    <property type="entry name" value="Small_GTPase_ARF"/>
</dbReference>
<evidence type="ECO:0000256" key="3">
    <source>
        <dbReference type="PIRSR" id="PIRSR606689-1"/>
    </source>
</evidence>
<dbReference type="PANTHER" id="PTHR11711">
    <property type="entry name" value="ADP RIBOSYLATION FACTOR-RELATED"/>
    <property type="match status" value="1"/>
</dbReference>
<dbReference type="Gene3D" id="3.40.50.300">
    <property type="entry name" value="P-loop containing nucleotide triphosphate hydrolases"/>
    <property type="match status" value="1"/>
</dbReference>
<dbReference type="PRINTS" id="PR00328">
    <property type="entry name" value="SAR1GTPBP"/>
</dbReference>
<sequence>MPVQQQQGRHQNTNLLIHDMFRGGDDTTVHWEPTSPPVAVAWPVECLVSREAKRHCITQQDVNNLVDFGSLEYAGEIKDRLVCPGVMDDVGGLYVLCPNSKLGCTPVEITPVFQGNQQFKLFDYAGNPHWRPCWRSFMSRLRGVVFVIDSTDREALQEAKAELVGLLKEEMLEQQPFLVLANKQDDPKAMSVAELTEYLDIQHYLDKSSKCRVQPTSALTGEGLAAGLNWVRNALREHRE</sequence>